<accession>A0A0J5TJ79</accession>
<comment type="caution">
    <text evidence="1">The sequence shown here is derived from an EMBL/GenBank/DDBJ whole genome shotgun (WGS) entry which is preliminary data.</text>
</comment>
<proteinExistence type="predicted"/>
<dbReference type="PATRIC" id="fig|189381.10.peg.3086"/>
<evidence type="ECO:0000313" key="1">
    <source>
        <dbReference type="EMBL" id="KZE45786.1"/>
    </source>
</evidence>
<gene>
    <name evidence="1" type="ORF">AV649_06360</name>
</gene>
<dbReference type="EMBL" id="LQQY01000034">
    <property type="protein sequence ID" value="KZE45786.1"/>
    <property type="molecule type" value="Genomic_DNA"/>
</dbReference>
<sequence length="191" mass="21817">MNEYNRTFHIQGIAWDSGKNRTLDRGKECVVNGIGVSVEGNGEEWGESLSFRLQNTTDKSRKLKVFFLVEWLSCKEDTIGIVSFGKDIFWNYGGRNLAATNIVSTADSVKKTIYPLNLKGLQLWRKSLKEGSLYYYPITNGQNMMVYMLDFSLEPFERKSGSVYGIEGALKEEVINLDERMKNRLAFPSEK</sequence>
<dbReference type="AlphaFoldDB" id="A0A0J5TJ79"/>
<dbReference type="RefSeq" id="WP_048006093.1">
    <property type="nucleotide sequence ID" value="NZ_CP047095.1"/>
</dbReference>
<evidence type="ECO:0000313" key="2">
    <source>
        <dbReference type="Proteomes" id="UP000076510"/>
    </source>
</evidence>
<protein>
    <submittedName>
        <fullName evidence="1">Uncharacterized protein</fullName>
    </submittedName>
</protein>
<dbReference type="Proteomes" id="UP000076510">
    <property type="component" value="Unassembled WGS sequence"/>
</dbReference>
<reference evidence="2" key="1">
    <citation type="submission" date="2016-01" db="EMBL/GenBank/DDBJ databases">
        <title>Whole genome sequencing of Bhargavaea cecembensis T14.</title>
        <authorList>
            <person name="Hong K.W."/>
        </authorList>
    </citation>
    <scope>NUCLEOTIDE SEQUENCE [LARGE SCALE GENOMIC DNA]</scope>
    <source>
        <strain evidence="2">M19</strain>
    </source>
</reference>
<dbReference type="OrthoDB" id="2837975at2"/>
<name>A0A0J5TJ79_9BACI</name>
<organism evidence="1 2">
    <name type="scientific">Rossellomorea marisflavi</name>
    <dbReference type="NCBI Taxonomy" id="189381"/>
    <lineage>
        <taxon>Bacteria</taxon>
        <taxon>Bacillati</taxon>
        <taxon>Bacillota</taxon>
        <taxon>Bacilli</taxon>
        <taxon>Bacillales</taxon>
        <taxon>Bacillaceae</taxon>
        <taxon>Rossellomorea</taxon>
    </lineage>
</organism>